<dbReference type="Proteomes" id="UP001292094">
    <property type="component" value="Unassembled WGS sequence"/>
</dbReference>
<gene>
    <name evidence="2" type="ORF">Pmani_009048</name>
</gene>
<evidence type="ECO:0000313" key="2">
    <source>
        <dbReference type="EMBL" id="KAK4320059.1"/>
    </source>
</evidence>
<accession>A0AAE1UIU5</accession>
<protein>
    <submittedName>
        <fullName evidence="2">Uncharacterized protein</fullName>
    </submittedName>
</protein>
<evidence type="ECO:0000256" key="1">
    <source>
        <dbReference type="SAM" id="MobiDB-lite"/>
    </source>
</evidence>
<feature type="compositionally biased region" description="Polar residues" evidence="1">
    <location>
        <begin position="50"/>
        <end position="90"/>
    </location>
</feature>
<keyword evidence="3" id="KW-1185">Reference proteome</keyword>
<organism evidence="2 3">
    <name type="scientific">Petrolisthes manimaculis</name>
    <dbReference type="NCBI Taxonomy" id="1843537"/>
    <lineage>
        <taxon>Eukaryota</taxon>
        <taxon>Metazoa</taxon>
        <taxon>Ecdysozoa</taxon>
        <taxon>Arthropoda</taxon>
        <taxon>Crustacea</taxon>
        <taxon>Multicrustacea</taxon>
        <taxon>Malacostraca</taxon>
        <taxon>Eumalacostraca</taxon>
        <taxon>Eucarida</taxon>
        <taxon>Decapoda</taxon>
        <taxon>Pleocyemata</taxon>
        <taxon>Anomura</taxon>
        <taxon>Galatheoidea</taxon>
        <taxon>Porcellanidae</taxon>
        <taxon>Petrolisthes</taxon>
    </lineage>
</organism>
<dbReference type="EMBL" id="JAWZYT010000697">
    <property type="protein sequence ID" value="KAK4320059.1"/>
    <property type="molecule type" value="Genomic_DNA"/>
</dbReference>
<name>A0AAE1UIU5_9EUCA</name>
<dbReference type="AlphaFoldDB" id="A0AAE1UIU5"/>
<comment type="caution">
    <text evidence="2">The sequence shown here is derived from an EMBL/GenBank/DDBJ whole genome shotgun (WGS) entry which is preliminary data.</text>
</comment>
<reference evidence="2" key="1">
    <citation type="submission" date="2023-11" db="EMBL/GenBank/DDBJ databases">
        <title>Genome assemblies of two species of porcelain crab, Petrolisthes cinctipes and Petrolisthes manimaculis (Anomura: Porcellanidae).</title>
        <authorList>
            <person name="Angst P."/>
        </authorList>
    </citation>
    <scope>NUCLEOTIDE SEQUENCE</scope>
    <source>
        <strain evidence="2">PB745_02</strain>
        <tissue evidence="2">Gill</tissue>
    </source>
</reference>
<proteinExistence type="predicted"/>
<sequence length="134" mass="14976">MITPDLTPGHGTYLARTINMASSNTTGYYTTTVATTPQQHETVNRRTSEMENSSPSKSDTVNNQTIVTNYSSNPETDNRQTSEPTNSSPTEKVGKRLPTNVTDPHGRVNKGLVRNRKKQMFWQDKQRGPIHQVS</sequence>
<feature type="region of interest" description="Disordered" evidence="1">
    <location>
        <begin position="34"/>
        <end position="134"/>
    </location>
</feature>
<evidence type="ECO:0000313" key="3">
    <source>
        <dbReference type="Proteomes" id="UP001292094"/>
    </source>
</evidence>